<organism evidence="1 2">
    <name type="scientific">Syntrophotalea carbinolica (strain DSM 2380 / NBRC 103641 / GraBd1)</name>
    <name type="common">Pelobacter carbinolicus</name>
    <dbReference type="NCBI Taxonomy" id="338963"/>
    <lineage>
        <taxon>Bacteria</taxon>
        <taxon>Pseudomonadati</taxon>
        <taxon>Thermodesulfobacteriota</taxon>
        <taxon>Desulfuromonadia</taxon>
        <taxon>Desulfuromonadales</taxon>
        <taxon>Syntrophotaleaceae</taxon>
        <taxon>Syntrophotalea</taxon>
    </lineage>
</organism>
<dbReference type="KEGG" id="pca:Pcar_3452"/>
<dbReference type="Proteomes" id="UP000002534">
    <property type="component" value="Chromosome"/>
</dbReference>
<protein>
    <submittedName>
        <fullName evidence="1">Uncharacterized protein</fullName>
    </submittedName>
</protein>
<name>J9U9Z4_SYNC1</name>
<reference evidence="2" key="1">
    <citation type="submission" date="2005-10" db="EMBL/GenBank/DDBJ databases">
        <title>Complete sequence of Pelobacter carbinolicus DSM 2380.</title>
        <authorList>
            <person name="Copeland A."/>
            <person name="Lucas S."/>
            <person name="Lapidus A."/>
            <person name="Barry K."/>
            <person name="Detter J.C."/>
            <person name="Glavina T."/>
            <person name="Hammon N."/>
            <person name="Israni S."/>
            <person name="Pitluck S."/>
            <person name="Chertkov O."/>
            <person name="Schmutz J."/>
            <person name="Larimer F."/>
            <person name="Land M."/>
            <person name="Kyrpides N."/>
            <person name="Ivanova N."/>
            <person name="Richardson P."/>
        </authorList>
    </citation>
    <scope>NUCLEOTIDE SEQUENCE [LARGE SCALE GENOMIC DNA]</scope>
    <source>
        <strain evidence="2">DSM 2380 / NBRC 103641 / GraBd1</strain>
    </source>
</reference>
<gene>
    <name evidence="1" type="ordered locus">Pcar_3452</name>
</gene>
<dbReference type="EMBL" id="CP000142">
    <property type="protein sequence ID" value="AFR67607.1"/>
    <property type="molecule type" value="Genomic_DNA"/>
</dbReference>
<accession>J9U9Z4</accession>
<proteinExistence type="predicted"/>
<evidence type="ECO:0000313" key="2">
    <source>
        <dbReference type="Proteomes" id="UP000002534"/>
    </source>
</evidence>
<evidence type="ECO:0000313" key="1">
    <source>
        <dbReference type="EMBL" id="AFR67607.1"/>
    </source>
</evidence>
<keyword evidence="2" id="KW-1185">Reference proteome</keyword>
<sequence>MAPIQRCMAVMCQEKLLVCPCNGSDDTKSKCSSPTPVRHVSYLGTSYS</sequence>
<dbReference type="HOGENOM" id="CLU_3155986_0_0_7"/>
<dbReference type="STRING" id="338963.Pcar_3452"/>
<dbReference type="AlphaFoldDB" id="J9U9Z4"/>
<reference evidence="1 2" key="2">
    <citation type="journal article" date="2012" name="BMC Genomics">
        <title>The genome of Pelobacter carbinolicus reveals surprising metabolic capabilities and physiological features.</title>
        <authorList>
            <person name="Aklujkar M."/>
            <person name="Haveman S.A."/>
            <person name="Didonato R.Jr."/>
            <person name="Chertkov O."/>
            <person name="Han C.S."/>
            <person name="Land M.L."/>
            <person name="Brown P."/>
            <person name="Lovley D.R."/>
        </authorList>
    </citation>
    <scope>NUCLEOTIDE SEQUENCE [LARGE SCALE GENOMIC DNA]</scope>
    <source>
        <strain evidence="2">DSM 2380 / NBRC 103641 / GraBd1</strain>
    </source>
</reference>